<keyword evidence="10" id="KW-0675">Receptor</keyword>
<evidence type="ECO:0000256" key="4">
    <source>
        <dbReference type="ARBA" id="ARBA00022729"/>
    </source>
</evidence>
<accession>A0A8C2YQT5</accession>
<evidence type="ECO:0000313" key="22">
    <source>
        <dbReference type="Proteomes" id="UP000694398"/>
    </source>
</evidence>
<dbReference type="GO" id="GO:0050691">
    <property type="term" value="P:regulation of defense response to virus by host"/>
    <property type="evidence" value="ECO:0007669"/>
    <property type="project" value="Ensembl"/>
</dbReference>
<feature type="compositionally biased region" description="Acidic residues" evidence="18">
    <location>
        <begin position="320"/>
        <end position="331"/>
    </location>
</feature>
<keyword evidence="11" id="KW-0325">Glycoprotein</keyword>
<dbReference type="GeneTree" id="ENSGT00510000048978"/>
<feature type="region of interest" description="Disordered" evidence="18">
    <location>
        <begin position="302"/>
        <end position="333"/>
    </location>
</feature>
<dbReference type="AlphaFoldDB" id="A0A8C2YQT5"/>
<dbReference type="SUPFAM" id="SSF49265">
    <property type="entry name" value="Fibronectin type III"/>
    <property type="match status" value="2"/>
</dbReference>
<evidence type="ECO:0000256" key="7">
    <source>
        <dbReference type="ARBA" id="ARBA00023118"/>
    </source>
</evidence>
<dbReference type="InterPro" id="IPR050650">
    <property type="entry name" value="Type-II_Cytokine-TF_Rcpt"/>
</dbReference>
<protein>
    <recommendedName>
        <fullName evidence="14">Interferon lambda receptor 1</fullName>
    </recommendedName>
    <alternativeName>
        <fullName evidence="15">Cytokine receptor class-II member 12</fullName>
    </alternativeName>
    <alternativeName>
        <fullName evidence="17">Cytokine receptor family 2 member 12</fullName>
    </alternativeName>
    <alternativeName>
        <fullName evidence="16">Interleukin-28 receptor subunit alpha</fullName>
    </alternativeName>
</protein>
<keyword evidence="4 19" id="KW-0732">Signal</keyword>
<feature type="domain" description="Fibronectin type-III" evidence="20">
    <location>
        <begin position="26"/>
        <end position="119"/>
    </location>
</feature>
<sequence length="536" mass="58848">MSGPGRWAPLLLHLLLAAPGRPLLAPPRNVTLFSQNFSVYLTWLPGLGNPQNVTYFVAYQGFSSRRRWRRVQRCSGTTALVCSLMCLEKQDLYNKFKGRVQAASASARSPWVESQYLDYLFEVELGPPVLALTLREKVLSVNATYQLPPCIPALDLQYEVQFWKEGAGNKTLFPATAHGQPVQILLHPSAHGRHCLSARTIYTFTNPKYSRFSEPSCLSLEAPGANWTVLVLPSLSPLLLVVAIGGVMWKNLKGDPWFHGAKTPKALNFSGYRHSVAAFQPSGPESLDELFLCPRKKLTSRVRTAPPVRAPATPQSGSEDSAEDEDEEDTDDRVSVQPYMEQPPFQGQELQCLGFSEADESGVDSGGPWTPVGHSAGSSARDSSDRSWPSTGDSLLWDEAGSSSCVTKKGPGQGPDGDQHQEPPPCPESSKDLGTLEEPLKAGLSSWAAQGSLSPGWNLAPGEPLVSLQMLTFCWDSRPEEEEEEEEEGEEEEEEEEEEEGEKESEPMDSRSCSWQAGNPVRTQVRGGMLGHYMAR</sequence>
<dbReference type="Pfam" id="PF01108">
    <property type="entry name" value="Tissue_fac"/>
    <property type="match status" value="1"/>
</dbReference>
<dbReference type="InterPro" id="IPR003961">
    <property type="entry name" value="FN3_dom"/>
</dbReference>
<evidence type="ECO:0000256" key="11">
    <source>
        <dbReference type="ARBA" id="ARBA00023180"/>
    </source>
</evidence>
<evidence type="ECO:0000256" key="8">
    <source>
        <dbReference type="ARBA" id="ARBA00023136"/>
    </source>
</evidence>
<comment type="function">
    <text evidence="12">The IFNLR1/IL10RB dimer is a receptor for the cytokine ligands IFNL2 and IFNL3 and mediates their antiviral activity. The ligand/receptor complex stimulate the activation of the JAK/STAT signaling pathway leading to the expression of IFN-stimulated genes (ISG), which contribute to the antiviral state. Determines the cell type specificity of the lambda interferon action. Shows a more restricted pattern of expression in the epithelial tissues thereby limiting responses to lambda interferons primarily to epithelial cells of the respiratory, gastrointestinal, and reproductive tracts. Seems not to be essential for early virus-activated host defense in vaginal infection, but plays an important role in Toll-like receptor (TLR)-induced antiviral defense. Plays a significant role in the antiviral immune defense in the intestinal epithelium.</text>
</comment>
<evidence type="ECO:0000256" key="15">
    <source>
        <dbReference type="ARBA" id="ARBA00077895"/>
    </source>
</evidence>
<keyword evidence="8" id="KW-0472">Membrane</keyword>
<evidence type="ECO:0000256" key="14">
    <source>
        <dbReference type="ARBA" id="ARBA00073656"/>
    </source>
</evidence>
<evidence type="ECO:0000256" key="16">
    <source>
        <dbReference type="ARBA" id="ARBA00080949"/>
    </source>
</evidence>
<dbReference type="PANTHER" id="PTHR20859">
    <property type="entry name" value="INTERFERON/INTERLEUKIN RECEPTOR"/>
    <property type="match status" value="1"/>
</dbReference>
<evidence type="ECO:0000313" key="21">
    <source>
        <dbReference type="Ensembl" id="ENSCLAP00000016504.1"/>
    </source>
</evidence>
<feature type="chain" id="PRO_5034510638" description="Interferon lambda receptor 1" evidence="19">
    <location>
        <begin position="23"/>
        <end position="536"/>
    </location>
</feature>
<dbReference type="GeneID" id="102026180"/>
<keyword evidence="3" id="KW-0812">Transmembrane</keyword>
<evidence type="ECO:0000256" key="1">
    <source>
        <dbReference type="ARBA" id="ARBA00004479"/>
    </source>
</evidence>
<dbReference type="PANTHER" id="PTHR20859:SF55">
    <property type="entry name" value="INTERFERON LAMBDA RECEPTOR 1"/>
    <property type="match status" value="1"/>
</dbReference>
<dbReference type="Ensembl" id="ENSCLAT00000016668.1">
    <property type="protein sequence ID" value="ENSCLAP00000016504.1"/>
    <property type="gene ID" value="ENSCLAG00000011350.1"/>
</dbReference>
<dbReference type="GO" id="GO:0004896">
    <property type="term" value="F:cytokine receptor activity"/>
    <property type="evidence" value="ECO:0007669"/>
    <property type="project" value="TreeGrafter"/>
</dbReference>
<feature type="signal peptide" evidence="19">
    <location>
        <begin position="1"/>
        <end position="22"/>
    </location>
</feature>
<evidence type="ECO:0000256" key="19">
    <source>
        <dbReference type="SAM" id="SignalP"/>
    </source>
</evidence>
<dbReference type="CTD" id="163702"/>
<keyword evidence="6" id="KW-1133">Transmembrane helix</keyword>
<dbReference type="GO" id="GO:0051607">
    <property type="term" value="P:defense response to virus"/>
    <property type="evidence" value="ECO:0007669"/>
    <property type="project" value="UniProtKB-KW"/>
</dbReference>
<keyword evidence="7" id="KW-0051">Antiviral defense</keyword>
<dbReference type="OMA" id="FLCPQKE"/>
<evidence type="ECO:0000256" key="17">
    <source>
        <dbReference type="ARBA" id="ARBA00081807"/>
    </source>
</evidence>
<dbReference type="InterPro" id="IPR013783">
    <property type="entry name" value="Ig-like_fold"/>
</dbReference>
<feature type="compositionally biased region" description="Acidic residues" evidence="18">
    <location>
        <begin position="479"/>
        <end position="503"/>
    </location>
</feature>
<evidence type="ECO:0000256" key="5">
    <source>
        <dbReference type="ARBA" id="ARBA00022843"/>
    </source>
</evidence>
<dbReference type="RefSeq" id="XP_013375170.1">
    <property type="nucleotide sequence ID" value="XM_013519716.1"/>
</dbReference>
<dbReference type="GO" id="GO:0002385">
    <property type="term" value="P:mucosal immune response"/>
    <property type="evidence" value="ECO:0007669"/>
    <property type="project" value="Ensembl"/>
</dbReference>
<evidence type="ECO:0000256" key="10">
    <source>
        <dbReference type="ARBA" id="ARBA00023170"/>
    </source>
</evidence>
<dbReference type="PROSITE" id="PS50853">
    <property type="entry name" value="FN3"/>
    <property type="match status" value="1"/>
</dbReference>
<dbReference type="InterPro" id="IPR036116">
    <property type="entry name" value="FN3_sf"/>
</dbReference>
<comment type="similarity">
    <text evidence="2">Belongs to the type II cytokine receptor family.</text>
</comment>
<feature type="region of interest" description="Disordered" evidence="18">
    <location>
        <begin position="358"/>
        <end position="536"/>
    </location>
</feature>
<gene>
    <name evidence="21" type="primary">IFNLR1</name>
</gene>
<dbReference type="FunFam" id="2.60.40.10:FF:001235">
    <property type="entry name" value="Interferon lambda receptor 1"/>
    <property type="match status" value="1"/>
</dbReference>
<feature type="compositionally biased region" description="Low complexity" evidence="18">
    <location>
        <begin position="302"/>
        <end position="314"/>
    </location>
</feature>
<keyword evidence="9" id="KW-1015">Disulfide bond</keyword>
<evidence type="ECO:0000259" key="20">
    <source>
        <dbReference type="PROSITE" id="PS50853"/>
    </source>
</evidence>
<organism evidence="21 22">
    <name type="scientific">Chinchilla lanigera</name>
    <name type="common">Long-tailed chinchilla</name>
    <name type="synonym">Chinchilla villidera</name>
    <dbReference type="NCBI Taxonomy" id="34839"/>
    <lineage>
        <taxon>Eukaryota</taxon>
        <taxon>Metazoa</taxon>
        <taxon>Chordata</taxon>
        <taxon>Craniata</taxon>
        <taxon>Vertebrata</taxon>
        <taxon>Euteleostomi</taxon>
        <taxon>Mammalia</taxon>
        <taxon>Eutheria</taxon>
        <taxon>Euarchontoglires</taxon>
        <taxon>Glires</taxon>
        <taxon>Rodentia</taxon>
        <taxon>Hystricomorpha</taxon>
        <taxon>Chinchillidae</taxon>
        <taxon>Chinchilla</taxon>
    </lineage>
</organism>
<evidence type="ECO:0000256" key="3">
    <source>
        <dbReference type="ARBA" id="ARBA00022692"/>
    </source>
</evidence>
<dbReference type="OrthoDB" id="10031784at2759"/>
<keyword evidence="22" id="KW-1185">Reference proteome</keyword>
<dbReference type="Gene3D" id="2.60.40.10">
    <property type="entry name" value="Immunoglobulins"/>
    <property type="match status" value="2"/>
</dbReference>
<name>A0A8C2YQT5_CHILA</name>
<evidence type="ECO:0000256" key="9">
    <source>
        <dbReference type="ARBA" id="ARBA00023157"/>
    </source>
</evidence>
<dbReference type="Proteomes" id="UP000694398">
    <property type="component" value="Unassembled WGS sequence"/>
</dbReference>
<comment type="subunit">
    <text evidence="13">Heterodimer with IL10RB.</text>
</comment>
<dbReference type="FunFam" id="2.60.40.10:FF:001357">
    <property type="entry name" value="Interferon lambda receptor 1"/>
    <property type="match status" value="1"/>
</dbReference>
<evidence type="ECO:0000256" key="12">
    <source>
        <dbReference type="ARBA" id="ARBA00054089"/>
    </source>
</evidence>
<evidence type="ECO:0000256" key="18">
    <source>
        <dbReference type="SAM" id="MobiDB-lite"/>
    </source>
</evidence>
<evidence type="ECO:0000256" key="2">
    <source>
        <dbReference type="ARBA" id="ARBA00005399"/>
    </source>
</evidence>
<reference evidence="21" key="1">
    <citation type="submission" date="2025-08" db="UniProtKB">
        <authorList>
            <consortium name="Ensembl"/>
        </authorList>
    </citation>
    <scope>IDENTIFICATION</scope>
</reference>
<dbReference type="GO" id="GO:0032002">
    <property type="term" value="C:interleukin-28 receptor complex"/>
    <property type="evidence" value="ECO:0007669"/>
    <property type="project" value="Ensembl"/>
</dbReference>
<proteinExistence type="inferred from homology"/>
<dbReference type="GO" id="GO:1901857">
    <property type="term" value="P:positive regulation of cellular respiration"/>
    <property type="evidence" value="ECO:0007669"/>
    <property type="project" value="Ensembl"/>
</dbReference>
<evidence type="ECO:0000256" key="6">
    <source>
        <dbReference type="ARBA" id="ARBA00022989"/>
    </source>
</evidence>
<evidence type="ECO:0000256" key="13">
    <source>
        <dbReference type="ARBA" id="ARBA00066090"/>
    </source>
</evidence>
<keyword evidence="5" id="KW-0832">Ubl conjugation</keyword>
<comment type="subcellular location">
    <subcellularLocation>
        <location evidence="1">Membrane</location>
        <topology evidence="1">Single-pass type I membrane protein</topology>
    </subcellularLocation>
</comment>
<reference evidence="21" key="2">
    <citation type="submission" date="2025-09" db="UniProtKB">
        <authorList>
            <consortium name="Ensembl"/>
        </authorList>
    </citation>
    <scope>IDENTIFICATION</scope>
</reference>